<name>A0A151I162_9HYME</name>
<reference evidence="1 2" key="1">
    <citation type="submission" date="2015-09" db="EMBL/GenBank/DDBJ databases">
        <title>Atta colombica WGS genome.</title>
        <authorList>
            <person name="Nygaard S."/>
            <person name="Hu H."/>
            <person name="Boomsma J."/>
            <person name="Zhang G."/>
        </authorList>
    </citation>
    <scope>NUCLEOTIDE SEQUENCE [LARGE SCALE GENOMIC DNA]</scope>
    <source>
        <strain evidence="1">Treedump-2</strain>
        <tissue evidence="1">Whole body</tissue>
    </source>
</reference>
<organism evidence="1 2">
    <name type="scientific">Atta colombica</name>
    <dbReference type="NCBI Taxonomy" id="520822"/>
    <lineage>
        <taxon>Eukaryota</taxon>
        <taxon>Metazoa</taxon>
        <taxon>Ecdysozoa</taxon>
        <taxon>Arthropoda</taxon>
        <taxon>Hexapoda</taxon>
        <taxon>Insecta</taxon>
        <taxon>Pterygota</taxon>
        <taxon>Neoptera</taxon>
        <taxon>Endopterygota</taxon>
        <taxon>Hymenoptera</taxon>
        <taxon>Apocrita</taxon>
        <taxon>Aculeata</taxon>
        <taxon>Formicoidea</taxon>
        <taxon>Formicidae</taxon>
        <taxon>Myrmicinae</taxon>
        <taxon>Atta</taxon>
    </lineage>
</organism>
<proteinExistence type="predicted"/>
<dbReference type="Proteomes" id="UP000078540">
    <property type="component" value="Unassembled WGS sequence"/>
</dbReference>
<sequence length="172" mass="19070">MSLMRPPVEIIEGETEIHGQSSPRAERPGFGLKMTSKLIQRIFEAVGVEEKKRKREKKAVSQPIAAAQVNAFLLLCNSSQLDPTSGSIQPECCGRNRLGKFPATVIQTRVVRRKNTVPYSAAVPLPHEVNVCISIILRSDECREPTTLTATLPFSLLASKAPTVFFRRCLLR</sequence>
<keyword evidence="2" id="KW-1185">Reference proteome</keyword>
<dbReference type="AlphaFoldDB" id="A0A151I162"/>
<dbReference type="EMBL" id="KQ976580">
    <property type="protein sequence ID" value="KYM79919.1"/>
    <property type="molecule type" value="Genomic_DNA"/>
</dbReference>
<evidence type="ECO:0000313" key="1">
    <source>
        <dbReference type="EMBL" id="KYM79919.1"/>
    </source>
</evidence>
<accession>A0A151I162</accession>
<evidence type="ECO:0000313" key="2">
    <source>
        <dbReference type="Proteomes" id="UP000078540"/>
    </source>
</evidence>
<protein>
    <submittedName>
        <fullName evidence="1">Uncharacterized protein</fullName>
    </submittedName>
</protein>
<gene>
    <name evidence="1" type="ORF">ALC53_09624</name>
</gene>